<proteinExistence type="predicted"/>
<name>A0A1X1TAK8_9MYCO</name>
<keyword evidence="1" id="KW-1133">Transmembrane helix</keyword>
<evidence type="ECO:0000313" key="4">
    <source>
        <dbReference type="EMBL" id="ORV41631.1"/>
    </source>
</evidence>
<keyword evidence="1" id="KW-0812">Transmembrane</keyword>
<evidence type="ECO:0000259" key="2">
    <source>
        <dbReference type="Pfam" id="PF11181"/>
    </source>
</evidence>
<dbReference type="EMBL" id="LQOS01000025">
    <property type="protein sequence ID" value="ORV41631.1"/>
    <property type="molecule type" value="Genomic_DNA"/>
</dbReference>
<dbReference type="Proteomes" id="UP000467201">
    <property type="component" value="Chromosome"/>
</dbReference>
<feature type="transmembrane region" description="Helical" evidence="1">
    <location>
        <begin position="99"/>
        <end position="123"/>
    </location>
</feature>
<evidence type="ECO:0000313" key="6">
    <source>
        <dbReference type="Proteomes" id="UP000467201"/>
    </source>
</evidence>
<keyword evidence="1" id="KW-0472">Membrane</keyword>
<evidence type="ECO:0000256" key="1">
    <source>
        <dbReference type="SAM" id="Phobius"/>
    </source>
</evidence>
<dbReference type="InterPro" id="IPR025889">
    <property type="entry name" value="GSP17M-like_dom"/>
</dbReference>
<feature type="domain" description="General stress protein 17M-like" evidence="2">
    <location>
        <begin position="21"/>
        <end position="89"/>
    </location>
</feature>
<protein>
    <recommendedName>
        <fullName evidence="2">General stress protein 17M-like domain-containing protein</fullName>
    </recommendedName>
</protein>
<reference evidence="3 6" key="2">
    <citation type="journal article" date="2019" name="Emerg. Microbes Infect.">
        <title>Comprehensive subspecies identification of 175 nontuberculous mycobacteria species based on 7547 genomic profiles.</title>
        <authorList>
            <person name="Matsumoto Y."/>
            <person name="Kinjo T."/>
            <person name="Motooka D."/>
            <person name="Nabeya D."/>
            <person name="Jung N."/>
            <person name="Uechi K."/>
            <person name="Horii T."/>
            <person name="Iida T."/>
            <person name="Fujita J."/>
            <person name="Nakamura S."/>
        </authorList>
    </citation>
    <scope>NUCLEOTIDE SEQUENCE [LARGE SCALE GENOMIC DNA]</scope>
    <source>
        <strain evidence="3 6">JCM 12405</strain>
    </source>
</reference>
<feature type="transmembrane region" description="Helical" evidence="1">
    <location>
        <begin position="71"/>
        <end position="93"/>
    </location>
</feature>
<gene>
    <name evidence="4" type="ORF">AWC01_09460</name>
    <name evidence="3" type="ORF">MDOR_05490</name>
</gene>
<dbReference type="OrthoDB" id="3381462at2"/>
<dbReference type="Proteomes" id="UP000193564">
    <property type="component" value="Unassembled WGS sequence"/>
</dbReference>
<reference evidence="3" key="3">
    <citation type="submission" date="2020-02" db="EMBL/GenBank/DDBJ databases">
        <authorList>
            <person name="Matsumoto Y."/>
            <person name="Motooka D."/>
            <person name="Nakamura S."/>
        </authorList>
    </citation>
    <scope>NUCLEOTIDE SEQUENCE</scope>
    <source>
        <strain evidence="3">JCM 12405</strain>
    </source>
</reference>
<keyword evidence="5" id="KW-1185">Reference proteome</keyword>
<reference evidence="4 5" key="1">
    <citation type="submission" date="2016-01" db="EMBL/GenBank/DDBJ databases">
        <title>The new phylogeny of the genus Mycobacterium.</title>
        <authorList>
            <person name="Tarcisio F."/>
            <person name="Conor M."/>
            <person name="Antonella G."/>
            <person name="Elisabetta G."/>
            <person name="Giulia F.S."/>
            <person name="Sara T."/>
            <person name="Anna F."/>
            <person name="Clotilde B."/>
            <person name="Roberto B."/>
            <person name="Veronica D.S."/>
            <person name="Fabio R."/>
            <person name="Monica P."/>
            <person name="Olivier J."/>
            <person name="Enrico T."/>
            <person name="Nicola S."/>
        </authorList>
    </citation>
    <scope>NUCLEOTIDE SEQUENCE [LARGE SCALE GENOMIC DNA]</scope>
    <source>
        <strain evidence="4 5">DSM 44339</strain>
    </source>
</reference>
<dbReference type="EMBL" id="AP022605">
    <property type="protein sequence ID" value="BBZ06380.1"/>
    <property type="molecule type" value="Genomic_DNA"/>
</dbReference>
<sequence length="169" mass="18232">MVDDSVRSTVEASGVRAGARQVIATFDTYAAAEQAVDRLSDRRFEVDRVAIVGRDLQLVEQVLGRMNYGWAALRGAVPGALVGALIGWVFGVLSWVEPLVAGLLLGFYGLIFGALVGALVGLVEHAMQRGRRDFHAVSGLVPRYYDVMADVEVADQAARLLDDEQRNGS</sequence>
<dbReference type="AlphaFoldDB" id="A0A1X1TAK8"/>
<organism evidence="4 5">
    <name type="scientific">Mycolicibacterium doricum</name>
    <dbReference type="NCBI Taxonomy" id="126673"/>
    <lineage>
        <taxon>Bacteria</taxon>
        <taxon>Bacillati</taxon>
        <taxon>Actinomycetota</taxon>
        <taxon>Actinomycetes</taxon>
        <taxon>Mycobacteriales</taxon>
        <taxon>Mycobacteriaceae</taxon>
        <taxon>Mycolicibacterium</taxon>
    </lineage>
</organism>
<dbReference type="STRING" id="126673.AWC01_09460"/>
<evidence type="ECO:0000313" key="3">
    <source>
        <dbReference type="EMBL" id="BBZ06380.1"/>
    </source>
</evidence>
<accession>A0A1X1TAK8</accession>
<dbReference type="Pfam" id="PF11181">
    <property type="entry name" value="YflT"/>
    <property type="match status" value="1"/>
</dbReference>
<evidence type="ECO:0000313" key="5">
    <source>
        <dbReference type="Proteomes" id="UP000193564"/>
    </source>
</evidence>
<dbReference type="KEGG" id="mdr:MDOR_05490"/>